<dbReference type="PROSITE" id="PS50111">
    <property type="entry name" value="CHEMOTAXIS_TRANSDUC_2"/>
    <property type="match status" value="1"/>
</dbReference>
<sequence>MSIRFLSLVLLPILVAVAVFVILFQGFLSITNVNHLWQHNLESQLLSNFQQQLNALEPRLQLAMEMLLSKDDVLRAFQERDREKLYELILPIHEKFSKQYGIELIHFHTPDLKSFLRSNDKEKYGDSLDYRSDVKKVLATKTPLFSYQPGKSGPAIRYITPVNYEGDFLGTVEVAYVINERFLKSFFGETILKQLIDDKGNKSEVVIRPSELQDFSSKYDINKLLSGESEVFQDQRYFYIAYPLKTIDGKVFASFLQRIDQSEILKGTNRSITFMILVGMFFALLTIGTSLFFGYLIVKNIHNFKRSINELEKSKDLTVKFGDVKSKNEIEIIKANVSNLLEAIRSSIKDFVIADQEATVLIGGLISKFNELTAILNHFVIAFESGVDMVETTSSSVQEVTATIEEIASATANITNTAQNVSAAVDTVTNDVKSSNDAIDTVKQSVKIALEESEVVVNYTNELKEKSAKIGDILKTITDIADQTNLLALNAAIEAARAGEAGRGFAVVADEIRKLAESTRISATQIGKILTELRDGVGSISERIENFDKKIRGIEEAANGVSQKLQDILEEMAKLDSDASNLAAITQEQSASVEEISAAMSNISKQASEMGTVMEDSRRNSENIINEFKEITGILNEVAVLFKNLAKSISSEVSIYDAHEIEKIIDSAIAAHNSWVKAVEEAIAHKERVLRVVLDGAFCRFGSIYHFVRPPEHVAEKWKSLDEPHMNIHKLGRQINELLKEGNFERASQVLNEVRKLRDELVQRMMEIKNEVAKTK</sequence>
<keyword evidence="3" id="KW-0472">Membrane</keyword>
<dbReference type="Gene3D" id="1.10.287.950">
    <property type="entry name" value="Methyl-accepting chemotaxis protein"/>
    <property type="match status" value="1"/>
</dbReference>
<dbReference type="PANTHER" id="PTHR32089">
    <property type="entry name" value="METHYL-ACCEPTING CHEMOTAXIS PROTEIN MCPB"/>
    <property type="match status" value="1"/>
</dbReference>
<dbReference type="Gene3D" id="6.10.340.10">
    <property type="match status" value="1"/>
</dbReference>
<organism evidence="5">
    <name type="scientific">Fervidobacterium pennivorans</name>
    <dbReference type="NCBI Taxonomy" id="93466"/>
    <lineage>
        <taxon>Bacteria</taxon>
        <taxon>Thermotogati</taxon>
        <taxon>Thermotogota</taxon>
        <taxon>Thermotogae</taxon>
        <taxon>Thermotogales</taxon>
        <taxon>Fervidobacteriaceae</taxon>
        <taxon>Fervidobacterium</taxon>
    </lineage>
</organism>
<evidence type="ECO:0000259" key="4">
    <source>
        <dbReference type="PROSITE" id="PS50111"/>
    </source>
</evidence>
<evidence type="ECO:0000313" key="5">
    <source>
        <dbReference type="EMBL" id="HGU42323.1"/>
    </source>
</evidence>
<proteinExistence type="predicted"/>
<dbReference type="Gene3D" id="3.30.450.20">
    <property type="entry name" value="PAS domain"/>
    <property type="match status" value="1"/>
</dbReference>
<keyword evidence="3" id="KW-1133">Transmembrane helix</keyword>
<gene>
    <name evidence="5" type="ORF">ENT72_05345</name>
</gene>
<dbReference type="EMBL" id="DSZT01000164">
    <property type="protein sequence ID" value="HGU42323.1"/>
    <property type="molecule type" value="Genomic_DNA"/>
</dbReference>
<feature type="transmembrane region" description="Helical" evidence="3">
    <location>
        <begin position="272"/>
        <end position="298"/>
    </location>
</feature>
<dbReference type="SMART" id="SM00283">
    <property type="entry name" value="MA"/>
    <property type="match status" value="1"/>
</dbReference>
<dbReference type="SUPFAM" id="SSF58104">
    <property type="entry name" value="Methyl-accepting chemotaxis protein (MCP) signaling domain"/>
    <property type="match status" value="1"/>
</dbReference>
<comment type="caution">
    <text evidence="5">The sequence shown here is derived from an EMBL/GenBank/DDBJ whole genome shotgun (WGS) entry which is preliminary data.</text>
</comment>
<reference evidence="5" key="1">
    <citation type="journal article" date="2020" name="mSystems">
        <title>Genome- and Community-Level Interaction Insights into Carbon Utilization and Element Cycling Functions of Hydrothermarchaeota in Hydrothermal Sediment.</title>
        <authorList>
            <person name="Zhou Z."/>
            <person name="Liu Y."/>
            <person name="Xu W."/>
            <person name="Pan J."/>
            <person name="Luo Z.H."/>
            <person name="Li M."/>
        </authorList>
    </citation>
    <scope>NUCLEOTIDE SEQUENCE [LARGE SCALE GENOMIC DNA]</scope>
    <source>
        <strain evidence="5">SpSt-604</strain>
    </source>
</reference>
<feature type="domain" description="Methyl-accepting transducer" evidence="4">
    <location>
        <begin position="368"/>
        <end position="604"/>
    </location>
</feature>
<dbReference type="InterPro" id="IPR029151">
    <property type="entry name" value="Sensor-like_sf"/>
</dbReference>
<protein>
    <recommendedName>
        <fullName evidence="4">Methyl-accepting transducer domain-containing protein</fullName>
    </recommendedName>
</protein>
<name>A0A7C4VVX1_FERPE</name>
<dbReference type="Gene3D" id="1.20.120.30">
    <property type="entry name" value="Aspartate receptor, ligand-binding domain"/>
    <property type="match status" value="1"/>
</dbReference>
<dbReference type="Pfam" id="PF14827">
    <property type="entry name" value="dCache_3"/>
    <property type="match status" value="1"/>
</dbReference>
<evidence type="ECO:0000256" key="1">
    <source>
        <dbReference type="ARBA" id="ARBA00023224"/>
    </source>
</evidence>
<dbReference type="GO" id="GO:0007165">
    <property type="term" value="P:signal transduction"/>
    <property type="evidence" value="ECO:0007669"/>
    <property type="project" value="UniProtKB-KW"/>
</dbReference>
<dbReference type="PANTHER" id="PTHR32089:SF112">
    <property type="entry name" value="LYSOZYME-LIKE PROTEIN-RELATED"/>
    <property type="match status" value="1"/>
</dbReference>
<evidence type="ECO:0000256" key="3">
    <source>
        <dbReference type="SAM" id="Phobius"/>
    </source>
</evidence>
<accession>A0A7C4VVX1</accession>
<evidence type="ECO:0000256" key="2">
    <source>
        <dbReference type="PROSITE-ProRule" id="PRU00284"/>
    </source>
</evidence>
<dbReference type="GO" id="GO:0016020">
    <property type="term" value="C:membrane"/>
    <property type="evidence" value="ECO:0007669"/>
    <property type="project" value="InterPro"/>
</dbReference>
<dbReference type="AlphaFoldDB" id="A0A7C4VVX1"/>
<dbReference type="InterPro" id="IPR029150">
    <property type="entry name" value="dCache_3"/>
</dbReference>
<dbReference type="CDD" id="cd11386">
    <property type="entry name" value="MCP_signal"/>
    <property type="match status" value="1"/>
</dbReference>
<dbReference type="InterPro" id="IPR004089">
    <property type="entry name" value="MCPsignal_dom"/>
</dbReference>
<dbReference type="SUPFAM" id="SSF103190">
    <property type="entry name" value="Sensory domain-like"/>
    <property type="match status" value="1"/>
</dbReference>
<keyword evidence="3" id="KW-0812">Transmembrane</keyword>
<keyword evidence="1 2" id="KW-0807">Transducer</keyword>
<dbReference type="Pfam" id="PF00015">
    <property type="entry name" value="MCPsignal"/>
    <property type="match status" value="1"/>
</dbReference>